<organism evidence="1">
    <name type="scientific">marine sediment metagenome</name>
    <dbReference type="NCBI Taxonomy" id="412755"/>
    <lineage>
        <taxon>unclassified sequences</taxon>
        <taxon>metagenomes</taxon>
        <taxon>ecological metagenomes</taxon>
    </lineage>
</organism>
<dbReference type="AlphaFoldDB" id="A0A0F8WJH5"/>
<sequence length="183" mass="19024">VPFTDVDGTAGVHPVTYLNLATLFETTEGGAEDSGPGTYTRLATESHDATFSTVGALTAAQAKALKAPNVIFVDGDPLGGTDLIWTLADEPKTVVIDFTALFDVAVGELQGHVALGQVGNGGEITRAQLASVNRLTINFVNSGPDTSLLYTVEGSAHMYIINLSQFIHDGVASNEIAAASHTH</sequence>
<dbReference type="EMBL" id="LAZR01064699">
    <property type="protein sequence ID" value="KKK57022.1"/>
    <property type="molecule type" value="Genomic_DNA"/>
</dbReference>
<reference evidence="1" key="1">
    <citation type="journal article" date="2015" name="Nature">
        <title>Complex archaea that bridge the gap between prokaryotes and eukaryotes.</title>
        <authorList>
            <person name="Spang A."/>
            <person name="Saw J.H."/>
            <person name="Jorgensen S.L."/>
            <person name="Zaremba-Niedzwiedzka K."/>
            <person name="Martijn J."/>
            <person name="Lind A.E."/>
            <person name="van Eijk R."/>
            <person name="Schleper C."/>
            <person name="Guy L."/>
            <person name="Ettema T.J."/>
        </authorList>
    </citation>
    <scope>NUCLEOTIDE SEQUENCE</scope>
</reference>
<gene>
    <name evidence="1" type="ORF">LCGC14_3058680</name>
</gene>
<accession>A0A0F8WJH5</accession>
<proteinExistence type="predicted"/>
<feature type="non-terminal residue" evidence="1">
    <location>
        <position position="1"/>
    </location>
</feature>
<name>A0A0F8WJH5_9ZZZZ</name>
<protein>
    <submittedName>
        <fullName evidence="1">Uncharacterized protein</fullName>
    </submittedName>
</protein>
<comment type="caution">
    <text evidence="1">The sequence shown here is derived from an EMBL/GenBank/DDBJ whole genome shotgun (WGS) entry which is preliminary data.</text>
</comment>
<evidence type="ECO:0000313" key="1">
    <source>
        <dbReference type="EMBL" id="KKK57022.1"/>
    </source>
</evidence>